<evidence type="ECO:0000313" key="1">
    <source>
        <dbReference type="EnsemblPlants" id="cds.evm.model.10.2035"/>
    </source>
</evidence>
<dbReference type="Gramene" id="evm.model.10.2035">
    <property type="protein sequence ID" value="cds.evm.model.10.2035"/>
    <property type="gene ID" value="evm.TU.10.2035"/>
</dbReference>
<name>A0A803QLT8_CANSA</name>
<accession>A0A803QLT8</accession>
<dbReference type="EnsemblPlants" id="evm.model.10.2035">
    <property type="protein sequence ID" value="cds.evm.model.10.2035"/>
    <property type="gene ID" value="evm.TU.10.2035"/>
</dbReference>
<organism evidence="1 2">
    <name type="scientific">Cannabis sativa</name>
    <name type="common">Hemp</name>
    <name type="synonym">Marijuana</name>
    <dbReference type="NCBI Taxonomy" id="3483"/>
    <lineage>
        <taxon>Eukaryota</taxon>
        <taxon>Viridiplantae</taxon>
        <taxon>Streptophyta</taxon>
        <taxon>Embryophyta</taxon>
        <taxon>Tracheophyta</taxon>
        <taxon>Spermatophyta</taxon>
        <taxon>Magnoliopsida</taxon>
        <taxon>eudicotyledons</taxon>
        <taxon>Gunneridae</taxon>
        <taxon>Pentapetalae</taxon>
        <taxon>rosids</taxon>
        <taxon>fabids</taxon>
        <taxon>Rosales</taxon>
        <taxon>Cannabaceae</taxon>
        <taxon>Cannabis</taxon>
    </lineage>
</organism>
<dbReference type="EMBL" id="UZAU01000831">
    <property type="status" value="NOT_ANNOTATED_CDS"/>
    <property type="molecule type" value="Genomic_DNA"/>
</dbReference>
<dbReference type="AlphaFoldDB" id="A0A803QLT8"/>
<reference evidence="1" key="1">
    <citation type="submission" date="2021-03" db="UniProtKB">
        <authorList>
            <consortium name="EnsemblPlants"/>
        </authorList>
    </citation>
    <scope>IDENTIFICATION</scope>
</reference>
<proteinExistence type="predicted"/>
<sequence>MARLVVRDVVLVATALVLSVVLMMFPVVQGRRLCGGGPPLAMVDSTTTAHYFVQNVIDLWGIKSSGPSSSGGGH</sequence>
<keyword evidence="2" id="KW-1185">Reference proteome</keyword>
<protein>
    <submittedName>
        <fullName evidence="1">Uncharacterized protein</fullName>
    </submittedName>
</protein>
<dbReference type="Proteomes" id="UP000596661">
    <property type="component" value="Unassembled WGS sequence"/>
</dbReference>
<evidence type="ECO:0000313" key="2">
    <source>
        <dbReference type="Proteomes" id="UP000596661"/>
    </source>
</evidence>